<protein>
    <submittedName>
        <fullName evidence="2">Uncharacterized protein</fullName>
    </submittedName>
</protein>
<gene>
    <name evidence="2" type="ORF">Ga0609869_002590</name>
</gene>
<accession>A0ABV3XY32</accession>
<dbReference type="Proteomes" id="UP001560019">
    <property type="component" value="Unassembled WGS sequence"/>
</dbReference>
<sequence length="142" mass="15181">MDAAALMQAKGRAPEPQRWYGALRETIGGHWDAVPCRVRFCGGFWGPAALPASDTPRETLIDLHGMAKDWFAVTIVGVQAGRRYADTCVNAAVPDLDYDGFLMQQRQGGQPGPAPAAPPADPAPAAPETLKDLPDLPYLPES</sequence>
<proteinExistence type="predicted"/>
<keyword evidence="3" id="KW-1185">Reference proteome</keyword>
<evidence type="ECO:0000313" key="3">
    <source>
        <dbReference type="Proteomes" id="UP001560019"/>
    </source>
</evidence>
<dbReference type="EMBL" id="JBEHHI010000002">
    <property type="protein sequence ID" value="MEX5729237.1"/>
    <property type="molecule type" value="Genomic_DNA"/>
</dbReference>
<organism evidence="2 3">
    <name type="scientific">Rhodovulum iodosum</name>
    <dbReference type="NCBI Taxonomy" id="68291"/>
    <lineage>
        <taxon>Bacteria</taxon>
        <taxon>Pseudomonadati</taxon>
        <taxon>Pseudomonadota</taxon>
        <taxon>Alphaproteobacteria</taxon>
        <taxon>Rhodobacterales</taxon>
        <taxon>Paracoccaceae</taxon>
        <taxon>Rhodovulum</taxon>
    </lineage>
</organism>
<feature type="compositionally biased region" description="Pro residues" evidence="1">
    <location>
        <begin position="112"/>
        <end position="125"/>
    </location>
</feature>
<evidence type="ECO:0000313" key="2">
    <source>
        <dbReference type="EMBL" id="MEX5729237.1"/>
    </source>
</evidence>
<name>A0ABV3XY32_9RHOB</name>
<evidence type="ECO:0000256" key="1">
    <source>
        <dbReference type="SAM" id="MobiDB-lite"/>
    </source>
</evidence>
<dbReference type="RefSeq" id="WP_125405198.1">
    <property type="nucleotide sequence ID" value="NZ_JBEHHI010000002.1"/>
</dbReference>
<comment type="caution">
    <text evidence="2">The sequence shown here is derived from an EMBL/GenBank/DDBJ whole genome shotgun (WGS) entry which is preliminary data.</text>
</comment>
<reference evidence="2 3" key="1">
    <citation type="submission" date="2024-06" db="EMBL/GenBank/DDBJ databases">
        <title>Genome of Rhodovulum iodosum, a marine photoferrotroph.</title>
        <authorList>
            <person name="Bianchini G."/>
            <person name="Nikeleit V."/>
            <person name="Kappler A."/>
            <person name="Bryce C."/>
            <person name="Sanchez-Baracaldo P."/>
        </authorList>
    </citation>
    <scope>NUCLEOTIDE SEQUENCE [LARGE SCALE GENOMIC DNA]</scope>
    <source>
        <strain evidence="2 3">UT/N1</strain>
    </source>
</reference>
<feature type="region of interest" description="Disordered" evidence="1">
    <location>
        <begin position="101"/>
        <end position="142"/>
    </location>
</feature>